<evidence type="ECO:0000256" key="3">
    <source>
        <dbReference type="PROSITE-ProRule" id="PRU00059"/>
    </source>
</evidence>
<evidence type="ECO:0000256" key="1">
    <source>
        <dbReference type="ARBA" id="ARBA00022737"/>
    </source>
</evidence>
<dbReference type="SMART" id="SM00042">
    <property type="entry name" value="CUB"/>
    <property type="match status" value="1"/>
</dbReference>
<dbReference type="InterPro" id="IPR000859">
    <property type="entry name" value="CUB_dom"/>
</dbReference>
<feature type="domain" description="CUB" evidence="6">
    <location>
        <begin position="353"/>
        <end position="486"/>
    </location>
</feature>
<feature type="compositionally biased region" description="Low complexity" evidence="4">
    <location>
        <begin position="306"/>
        <end position="332"/>
    </location>
</feature>
<dbReference type="InterPro" id="IPR000998">
    <property type="entry name" value="MAM_dom"/>
</dbReference>
<feature type="compositionally biased region" description="Low complexity" evidence="4">
    <location>
        <begin position="340"/>
        <end position="349"/>
    </location>
</feature>
<dbReference type="Pfam" id="PF00629">
    <property type="entry name" value="MAM"/>
    <property type="match status" value="1"/>
</dbReference>
<evidence type="ECO:0008006" key="10">
    <source>
        <dbReference type="Google" id="ProtNLM"/>
    </source>
</evidence>
<dbReference type="STRING" id="6669.E9GQ52"/>
<dbReference type="InterPro" id="IPR035914">
    <property type="entry name" value="Sperma_CUB_dom_sf"/>
</dbReference>
<keyword evidence="9" id="KW-1185">Reference proteome</keyword>
<dbReference type="CDD" id="cd00041">
    <property type="entry name" value="CUB"/>
    <property type="match status" value="1"/>
</dbReference>
<evidence type="ECO:0000256" key="5">
    <source>
        <dbReference type="SAM" id="SignalP"/>
    </source>
</evidence>
<name>E9GQ52_DAPPU</name>
<feature type="compositionally biased region" description="Low complexity" evidence="4">
    <location>
        <begin position="227"/>
        <end position="298"/>
    </location>
</feature>
<dbReference type="PROSITE" id="PS01180">
    <property type="entry name" value="CUB"/>
    <property type="match status" value="1"/>
</dbReference>
<dbReference type="GO" id="GO:0016020">
    <property type="term" value="C:membrane"/>
    <property type="evidence" value="ECO:0007669"/>
    <property type="project" value="InterPro"/>
</dbReference>
<keyword evidence="2" id="KW-1015">Disulfide bond</keyword>
<sequence length="488" mass="54227">MERNIFLLSVSVVWLLLNNLSLAGEYCQDQHKDCDNSVGGIKPRNWLQLSDLSTDFEVGSPNFWTDDSPSQTGVRWKIEDINSPWELNNPAPQPPAGRNYMRVDRGATLSFGVAVLRSQTFQIPASSYNDISISFDFWIRSKWPQFTNLELYLNENGNERLLVSLWNYSDINNRNWFTYPVSFSPLDSGSEFSLAFYAYCGTDVVDAVAIDNIRWIDASATTTSSTVMTQPTTQERTTASTITTTTSTFSTTSETTTDETTIISTESPTTRPALTFPPTRRTTTTNKTTTTSVTSPTTIEEETTTDETTTTTSTELLTTTDVTTFPPTTEEPTTIDETTEPSTESPTTPIAVCGGSYIATEESTPISSPNYPNFYSSNEVCEYIITTPDPTGKISLEFVDFEMENEHDWLYVILNYYPTVYDGMPNESPKLFSATGYPGYTSSGNNLPASLPCYVNSSGPIISIVHNSDYSPHGSLRGWLINFVEFVD</sequence>
<feature type="domain" description="MAM" evidence="7">
    <location>
        <begin position="52"/>
        <end position="222"/>
    </location>
</feature>
<organism evidence="8 9">
    <name type="scientific">Daphnia pulex</name>
    <name type="common">Water flea</name>
    <dbReference type="NCBI Taxonomy" id="6669"/>
    <lineage>
        <taxon>Eukaryota</taxon>
        <taxon>Metazoa</taxon>
        <taxon>Ecdysozoa</taxon>
        <taxon>Arthropoda</taxon>
        <taxon>Crustacea</taxon>
        <taxon>Branchiopoda</taxon>
        <taxon>Diplostraca</taxon>
        <taxon>Cladocera</taxon>
        <taxon>Anomopoda</taxon>
        <taxon>Daphniidae</taxon>
        <taxon>Daphnia</taxon>
    </lineage>
</organism>
<feature type="region of interest" description="Disordered" evidence="4">
    <location>
        <begin position="227"/>
        <end position="349"/>
    </location>
</feature>
<dbReference type="PROSITE" id="PS50060">
    <property type="entry name" value="MAM_2"/>
    <property type="match status" value="1"/>
</dbReference>
<keyword evidence="5" id="KW-0732">Signal</keyword>
<evidence type="ECO:0000256" key="4">
    <source>
        <dbReference type="SAM" id="MobiDB-lite"/>
    </source>
</evidence>
<dbReference type="OrthoDB" id="6369184at2759"/>
<dbReference type="Gene3D" id="2.60.120.290">
    <property type="entry name" value="Spermadhesin, CUB domain"/>
    <property type="match status" value="1"/>
</dbReference>
<feature type="signal peptide" evidence="5">
    <location>
        <begin position="1"/>
        <end position="23"/>
    </location>
</feature>
<dbReference type="InParanoid" id="E9GQ52"/>
<keyword evidence="1" id="KW-0677">Repeat</keyword>
<evidence type="ECO:0000313" key="9">
    <source>
        <dbReference type="Proteomes" id="UP000000305"/>
    </source>
</evidence>
<dbReference type="InterPro" id="IPR013320">
    <property type="entry name" value="ConA-like_dom_sf"/>
</dbReference>
<evidence type="ECO:0000313" key="8">
    <source>
        <dbReference type="EMBL" id="EFX78229.1"/>
    </source>
</evidence>
<dbReference type="AlphaFoldDB" id="E9GQ52"/>
<dbReference type="KEGG" id="dpx:DAPPUDRAFT_105521"/>
<dbReference type="Gene3D" id="2.60.120.200">
    <property type="match status" value="1"/>
</dbReference>
<evidence type="ECO:0000256" key="2">
    <source>
        <dbReference type="ARBA" id="ARBA00023157"/>
    </source>
</evidence>
<accession>E9GQ52</accession>
<dbReference type="Pfam" id="PF00431">
    <property type="entry name" value="CUB"/>
    <property type="match status" value="1"/>
</dbReference>
<reference evidence="8 9" key="1">
    <citation type="journal article" date="2011" name="Science">
        <title>The ecoresponsive genome of Daphnia pulex.</title>
        <authorList>
            <person name="Colbourne J.K."/>
            <person name="Pfrender M.E."/>
            <person name="Gilbert D."/>
            <person name="Thomas W.K."/>
            <person name="Tucker A."/>
            <person name="Oakley T.H."/>
            <person name="Tokishita S."/>
            <person name="Aerts A."/>
            <person name="Arnold G.J."/>
            <person name="Basu M.K."/>
            <person name="Bauer D.J."/>
            <person name="Caceres C.E."/>
            <person name="Carmel L."/>
            <person name="Casola C."/>
            <person name="Choi J.H."/>
            <person name="Detter J.C."/>
            <person name="Dong Q."/>
            <person name="Dusheyko S."/>
            <person name="Eads B.D."/>
            <person name="Frohlich T."/>
            <person name="Geiler-Samerotte K.A."/>
            <person name="Gerlach D."/>
            <person name="Hatcher P."/>
            <person name="Jogdeo S."/>
            <person name="Krijgsveld J."/>
            <person name="Kriventseva E.V."/>
            <person name="Kultz D."/>
            <person name="Laforsch C."/>
            <person name="Lindquist E."/>
            <person name="Lopez J."/>
            <person name="Manak J.R."/>
            <person name="Muller J."/>
            <person name="Pangilinan J."/>
            <person name="Patwardhan R.P."/>
            <person name="Pitluck S."/>
            <person name="Pritham E.J."/>
            <person name="Rechtsteiner A."/>
            <person name="Rho M."/>
            <person name="Rogozin I.B."/>
            <person name="Sakarya O."/>
            <person name="Salamov A."/>
            <person name="Schaack S."/>
            <person name="Shapiro H."/>
            <person name="Shiga Y."/>
            <person name="Skalitzky C."/>
            <person name="Smith Z."/>
            <person name="Souvorov A."/>
            <person name="Sung W."/>
            <person name="Tang Z."/>
            <person name="Tsuchiya D."/>
            <person name="Tu H."/>
            <person name="Vos H."/>
            <person name="Wang M."/>
            <person name="Wolf Y.I."/>
            <person name="Yamagata H."/>
            <person name="Yamada T."/>
            <person name="Ye Y."/>
            <person name="Shaw J.R."/>
            <person name="Andrews J."/>
            <person name="Crease T.J."/>
            <person name="Tang H."/>
            <person name="Lucas S.M."/>
            <person name="Robertson H.M."/>
            <person name="Bork P."/>
            <person name="Koonin E.V."/>
            <person name="Zdobnov E.M."/>
            <person name="Grigoriev I.V."/>
            <person name="Lynch M."/>
            <person name="Boore J.L."/>
        </authorList>
    </citation>
    <scope>NUCLEOTIDE SEQUENCE [LARGE SCALE GENOMIC DNA]</scope>
</reference>
<dbReference type="SUPFAM" id="SSF49899">
    <property type="entry name" value="Concanavalin A-like lectins/glucanases"/>
    <property type="match status" value="1"/>
</dbReference>
<protein>
    <recommendedName>
        <fullName evidence="10">CUB domain-containing protein</fullName>
    </recommendedName>
</protein>
<dbReference type="SUPFAM" id="SSF49854">
    <property type="entry name" value="Spermadhesin, CUB domain"/>
    <property type="match status" value="1"/>
</dbReference>
<gene>
    <name evidence="8" type="ORF">DAPPUDRAFT_105521</name>
</gene>
<dbReference type="PANTHER" id="PTHR24251">
    <property type="entry name" value="OVOCHYMASE-RELATED"/>
    <property type="match status" value="1"/>
</dbReference>
<comment type="caution">
    <text evidence="3">Lacks conserved residue(s) required for the propagation of feature annotation.</text>
</comment>
<proteinExistence type="predicted"/>
<dbReference type="EMBL" id="GL732558">
    <property type="protein sequence ID" value="EFX78229.1"/>
    <property type="molecule type" value="Genomic_DNA"/>
</dbReference>
<dbReference type="HOGENOM" id="CLU_691280_0_0_1"/>
<dbReference type="Proteomes" id="UP000000305">
    <property type="component" value="Unassembled WGS sequence"/>
</dbReference>
<evidence type="ECO:0000259" key="6">
    <source>
        <dbReference type="PROSITE" id="PS01180"/>
    </source>
</evidence>
<feature type="chain" id="PRO_5003237303" description="CUB domain-containing protein" evidence="5">
    <location>
        <begin position="24"/>
        <end position="488"/>
    </location>
</feature>
<evidence type="ECO:0000259" key="7">
    <source>
        <dbReference type="PROSITE" id="PS50060"/>
    </source>
</evidence>